<keyword evidence="1" id="KW-0472">Membrane</keyword>
<keyword evidence="3" id="KW-1185">Reference proteome</keyword>
<name>A0A4Z2EIL3_9TELE</name>
<proteinExistence type="predicted"/>
<comment type="caution">
    <text evidence="2">The sequence shown here is derived from an EMBL/GenBank/DDBJ whole genome shotgun (WGS) entry which is preliminary data.</text>
</comment>
<dbReference type="AlphaFoldDB" id="A0A4Z2EIL3"/>
<dbReference type="Proteomes" id="UP000314294">
    <property type="component" value="Unassembled WGS sequence"/>
</dbReference>
<gene>
    <name evidence="2" type="ORF">EYF80_061453</name>
</gene>
<organism evidence="2 3">
    <name type="scientific">Liparis tanakae</name>
    <name type="common">Tanaka's snailfish</name>
    <dbReference type="NCBI Taxonomy" id="230148"/>
    <lineage>
        <taxon>Eukaryota</taxon>
        <taxon>Metazoa</taxon>
        <taxon>Chordata</taxon>
        <taxon>Craniata</taxon>
        <taxon>Vertebrata</taxon>
        <taxon>Euteleostomi</taxon>
        <taxon>Actinopterygii</taxon>
        <taxon>Neopterygii</taxon>
        <taxon>Teleostei</taxon>
        <taxon>Neoteleostei</taxon>
        <taxon>Acanthomorphata</taxon>
        <taxon>Eupercaria</taxon>
        <taxon>Perciformes</taxon>
        <taxon>Cottioidei</taxon>
        <taxon>Cottales</taxon>
        <taxon>Liparidae</taxon>
        <taxon>Liparis</taxon>
    </lineage>
</organism>
<protein>
    <submittedName>
        <fullName evidence="2">Uncharacterized protein</fullName>
    </submittedName>
</protein>
<sequence length="70" mass="7907">MSLASYCNNQSLKLHTGAVVAYSLHPITACLLLWSGHNEEWRRFCVVHLSAGEHDEYRPARVLRSDIDPA</sequence>
<accession>A0A4Z2EIL3</accession>
<evidence type="ECO:0000313" key="3">
    <source>
        <dbReference type="Proteomes" id="UP000314294"/>
    </source>
</evidence>
<dbReference type="EMBL" id="SRLO01006935">
    <property type="protein sequence ID" value="TNN28400.1"/>
    <property type="molecule type" value="Genomic_DNA"/>
</dbReference>
<keyword evidence="1" id="KW-0812">Transmembrane</keyword>
<evidence type="ECO:0000313" key="2">
    <source>
        <dbReference type="EMBL" id="TNN28400.1"/>
    </source>
</evidence>
<feature type="transmembrane region" description="Helical" evidence="1">
    <location>
        <begin position="12"/>
        <end position="34"/>
    </location>
</feature>
<keyword evidence="1" id="KW-1133">Transmembrane helix</keyword>
<evidence type="ECO:0000256" key="1">
    <source>
        <dbReference type="SAM" id="Phobius"/>
    </source>
</evidence>
<reference evidence="2 3" key="1">
    <citation type="submission" date="2019-03" db="EMBL/GenBank/DDBJ databases">
        <title>First draft genome of Liparis tanakae, snailfish: a comprehensive survey of snailfish specific genes.</title>
        <authorList>
            <person name="Kim W."/>
            <person name="Song I."/>
            <person name="Jeong J.-H."/>
            <person name="Kim D."/>
            <person name="Kim S."/>
            <person name="Ryu S."/>
            <person name="Song J.Y."/>
            <person name="Lee S.K."/>
        </authorList>
    </citation>
    <scope>NUCLEOTIDE SEQUENCE [LARGE SCALE GENOMIC DNA]</scope>
    <source>
        <tissue evidence="2">Muscle</tissue>
    </source>
</reference>